<comment type="function">
    <text evidence="12">Initiates the restart of stalled replication forks, which reloads the replicative helicase on sites other than the origin of replication. Recognizes and binds to abandoned replication forks and remodels them to uncover a helicase loading site. Promotes assembly of the primosome at these replication forks.</text>
</comment>
<organism evidence="15 16">
    <name type="scientific">Thermoclostridium stercorarium subsp. thermolacticum DSM 2910</name>
    <dbReference type="NCBI Taxonomy" id="1121336"/>
    <lineage>
        <taxon>Bacteria</taxon>
        <taxon>Bacillati</taxon>
        <taxon>Bacillota</taxon>
        <taxon>Clostridia</taxon>
        <taxon>Eubacteriales</taxon>
        <taxon>Oscillospiraceae</taxon>
        <taxon>Thermoclostridium</taxon>
    </lineage>
</organism>
<feature type="binding site" evidence="12">
    <location>
        <position position="541"/>
    </location>
    <ligand>
        <name>Zn(2+)</name>
        <dbReference type="ChEBI" id="CHEBI:29105"/>
        <label>2</label>
    </ligand>
</feature>
<accession>A0A1B1YD50</accession>
<dbReference type="InterPro" id="IPR005259">
    <property type="entry name" value="PriA"/>
</dbReference>
<dbReference type="CDD" id="cd17929">
    <property type="entry name" value="DEXHc_priA"/>
    <property type="match status" value="1"/>
</dbReference>
<feature type="binding site" evidence="12">
    <location>
        <position position="526"/>
    </location>
    <ligand>
        <name>Zn(2+)</name>
        <dbReference type="ChEBI" id="CHEBI:29105"/>
        <label>2</label>
    </ligand>
</feature>
<evidence type="ECO:0000256" key="1">
    <source>
        <dbReference type="ARBA" id="ARBA00022515"/>
    </source>
</evidence>
<dbReference type="InterPro" id="IPR027417">
    <property type="entry name" value="P-loop_NTPase"/>
</dbReference>
<feature type="binding site" evidence="12">
    <location>
        <position position="523"/>
    </location>
    <ligand>
        <name>Zn(2+)</name>
        <dbReference type="ChEBI" id="CHEBI:29105"/>
        <label>2</label>
    </ligand>
</feature>
<dbReference type="RefSeq" id="WP_015359027.1">
    <property type="nucleotide sequence ID" value="NZ_CP014672.1"/>
</dbReference>
<feature type="domain" description="Helicase ATP-binding" evidence="13">
    <location>
        <begin position="286"/>
        <end position="452"/>
    </location>
</feature>
<dbReference type="EC" id="5.6.2.4" evidence="12"/>
<dbReference type="SUPFAM" id="SSF52540">
    <property type="entry name" value="P-loop containing nucleoside triphosphate hydrolases"/>
    <property type="match status" value="2"/>
</dbReference>
<dbReference type="Gene3D" id="3.40.50.300">
    <property type="entry name" value="P-loop containing nucleotide triphosphate hydrolases"/>
    <property type="match status" value="2"/>
</dbReference>
<dbReference type="GO" id="GO:0006302">
    <property type="term" value="P:double-strand break repair"/>
    <property type="evidence" value="ECO:0007669"/>
    <property type="project" value="InterPro"/>
</dbReference>
<evidence type="ECO:0000313" key="15">
    <source>
        <dbReference type="EMBL" id="ANW98685.1"/>
    </source>
</evidence>
<feature type="binding site" evidence="12">
    <location>
        <position position="514"/>
    </location>
    <ligand>
        <name>Zn(2+)</name>
        <dbReference type="ChEBI" id="CHEBI:29105"/>
        <label>1</label>
    </ligand>
</feature>
<dbReference type="Proteomes" id="UP000092971">
    <property type="component" value="Chromosome"/>
</dbReference>
<dbReference type="PROSITE" id="PS51194">
    <property type="entry name" value="HELICASE_CTER"/>
    <property type="match status" value="1"/>
</dbReference>
<dbReference type="NCBIfam" id="TIGR00595">
    <property type="entry name" value="priA"/>
    <property type="match status" value="1"/>
</dbReference>
<dbReference type="GO" id="GO:0008270">
    <property type="term" value="F:zinc ion binding"/>
    <property type="evidence" value="ECO:0007669"/>
    <property type="project" value="UniProtKB-UniRule"/>
</dbReference>
<dbReference type="SMART" id="SM00487">
    <property type="entry name" value="DEXDc"/>
    <property type="match status" value="1"/>
</dbReference>
<dbReference type="HAMAP" id="MF_00983">
    <property type="entry name" value="PriA"/>
    <property type="match status" value="1"/>
</dbReference>
<comment type="catalytic activity">
    <reaction evidence="12">
        <text>Couples ATP hydrolysis with the unwinding of duplex DNA by translocating in the 3'-5' direction.</text>
        <dbReference type="EC" id="5.6.2.4"/>
    </reaction>
</comment>
<keyword evidence="3 12" id="KW-0479">Metal-binding</keyword>
<dbReference type="InterPro" id="IPR011545">
    <property type="entry name" value="DEAD/DEAH_box_helicase_dom"/>
</dbReference>
<dbReference type="GO" id="GO:0006310">
    <property type="term" value="P:DNA recombination"/>
    <property type="evidence" value="ECO:0007669"/>
    <property type="project" value="InterPro"/>
</dbReference>
<keyword evidence="4 12" id="KW-0547">Nucleotide-binding</keyword>
<keyword evidence="6 12" id="KW-0347">Helicase</keyword>
<feature type="binding site" evidence="12">
    <location>
        <position position="517"/>
    </location>
    <ligand>
        <name>Zn(2+)</name>
        <dbReference type="ChEBI" id="CHEBI:29105"/>
        <label>1</label>
    </ligand>
</feature>
<dbReference type="InterPro" id="IPR041222">
    <property type="entry name" value="PriA_3primeBD"/>
</dbReference>
<evidence type="ECO:0000313" key="16">
    <source>
        <dbReference type="Proteomes" id="UP000092971"/>
    </source>
</evidence>
<dbReference type="FunFam" id="3.40.1440.60:FF:000001">
    <property type="entry name" value="Primosomal protein N"/>
    <property type="match status" value="1"/>
</dbReference>
<keyword evidence="8 12" id="KW-0067">ATP-binding</keyword>
<feature type="binding site" evidence="12">
    <location>
        <position position="557"/>
    </location>
    <ligand>
        <name>Zn(2+)</name>
        <dbReference type="ChEBI" id="CHEBI:29105"/>
        <label>1</label>
    </ligand>
</feature>
<dbReference type="Gene3D" id="3.40.1440.60">
    <property type="entry name" value="PriA, 3(prime) DNA-binding domain"/>
    <property type="match status" value="1"/>
</dbReference>
<dbReference type="PANTHER" id="PTHR30580:SF0">
    <property type="entry name" value="PRIMOSOMAL PROTEIN N"/>
    <property type="match status" value="1"/>
</dbReference>
<dbReference type="SMART" id="SM00490">
    <property type="entry name" value="HELICc"/>
    <property type="match status" value="1"/>
</dbReference>
<keyword evidence="7 12" id="KW-0862">Zinc</keyword>
<dbReference type="PROSITE" id="PS51192">
    <property type="entry name" value="HELICASE_ATP_BIND_1"/>
    <property type="match status" value="1"/>
</dbReference>
<feature type="binding site" evidence="12">
    <location>
        <position position="544"/>
    </location>
    <ligand>
        <name>Zn(2+)</name>
        <dbReference type="ChEBI" id="CHEBI:29105"/>
        <label>2</label>
    </ligand>
</feature>
<evidence type="ECO:0000256" key="9">
    <source>
        <dbReference type="ARBA" id="ARBA00023125"/>
    </source>
</evidence>
<evidence type="ECO:0000256" key="2">
    <source>
        <dbReference type="ARBA" id="ARBA00022705"/>
    </source>
</evidence>
<evidence type="ECO:0000256" key="3">
    <source>
        <dbReference type="ARBA" id="ARBA00022723"/>
    </source>
</evidence>
<keyword evidence="5 12" id="KW-0378">Hydrolase</keyword>
<evidence type="ECO:0000256" key="6">
    <source>
        <dbReference type="ARBA" id="ARBA00022806"/>
    </source>
</evidence>
<name>A0A1B1YD50_THEST</name>
<dbReference type="OrthoDB" id="9759544at2"/>
<dbReference type="GO" id="GO:1990077">
    <property type="term" value="C:primosome complex"/>
    <property type="evidence" value="ECO:0007669"/>
    <property type="project" value="UniProtKB-UniRule"/>
</dbReference>
<comment type="catalytic activity">
    <reaction evidence="11 12">
        <text>ATP + H2O = ADP + phosphate + H(+)</text>
        <dbReference type="Rhea" id="RHEA:13065"/>
        <dbReference type="ChEBI" id="CHEBI:15377"/>
        <dbReference type="ChEBI" id="CHEBI:15378"/>
        <dbReference type="ChEBI" id="CHEBI:30616"/>
        <dbReference type="ChEBI" id="CHEBI:43474"/>
        <dbReference type="ChEBI" id="CHEBI:456216"/>
        <dbReference type="EC" id="5.6.2.4"/>
    </reaction>
</comment>
<dbReference type="FunFam" id="3.40.50.300:FF:000489">
    <property type="entry name" value="Primosome assembly protein PriA"/>
    <property type="match status" value="1"/>
</dbReference>
<evidence type="ECO:0000259" key="14">
    <source>
        <dbReference type="PROSITE" id="PS51194"/>
    </source>
</evidence>
<evidence type="ECO:0000256" key="8">
    <source>
        <dbReference type="ARBA" id="ARBA00022840"/>
    </source>
</evidence>
<dbReference type="EMBL" id="CP014672">
    <property type="protein sequence ID" value="ANW98685.1"/>
    <property type="molecule type" value="Genomic_DNA"/>
</dbReference>
<dbReference type="Pfam" id="PF17764">
    <property type="entry name" value="PriA_3primeBD"/>
    <property type="match status" value="1"/>
</dbReference>
<dbReference type="InterPro" id="IPR001650">
    <property type="entry name" value="Helicase_C-like"/>
</dbReference>
<evidence type="ECO:0000256" key="4">
    <source>
        <dbReference type="ARBA" id="ARBA00022741"/>
    </source>
</evidence>
<evidence type="ECO:0000256" key="5">
    <source>
        <dbReference type="ARBA" id="ARBA00022801"/>
    </source>
</evidence>
<dbReference type="GO" id="GO:0006269">
    <property type="term" value="P:DNA replication, synthesis of primer"/>
    <property type="evidence" value="ECO:0007669"/>
    <property type="project" value="UniProtKB-KW"/>
</dbReference>
<dbReference type="InterPro" id="IPR040498">
    <property type="entry name" value="PriA_CRR"/>
</dbReference>
<proteinExistence type="inferred from homology"/>
<evidence type="ECO:0000256" key="11">
    <source>
        <dbReference type="ARBA" id="ARBA00048988"/>
    </source>
</evidence>
<comment type="similarity">
    <text evidence="12">Belongs to the helicase family. PriA subfamily.</text>
</comment>
<dbReference type="Pfam" id="PF18319">
    <property type="entry name" value="Zn_ribbon_PriA"/>
    <property type="match status" value="1"/>
</dbReference>
<evidence type="ECO:0000256" key="12">
    <source>
        <dbReference type="HAMAP-Rule" id="MF_00983"/>
    </source>
</evidence>
<dbReference type="GO" id="GO:0016887">
    <property type="term" value="F:ATP hydrolysis activity"/>
    <property type="evidence" value="ECO:0007669"/>
    <property type="project" value="RHEA"/>
</dbReference>
<comment type="subunit">
    <text evidence="12">Component of the replication restart primosome.</text>
</comment>
<dbReference type="GO" id="GO:0005524">
    <property type="term" value="F:ATP binding"/>
    <property type="evidence" value="ECO:0007669"/>
    <property type="project" value="UniProtKB-UniRule"/>
</dbReference>
<gene>
    <name evidence="12" type="primary">priA</name>
    <name evidence="15" type="ORF">CSTERTH_06405</name>
</gene>
<dbReference type="GO" id="GO:0043138">
    <property type="term" value="F:3'-5' DNA helicase activity"/>
    <property type="evidence" value="ECO:0007669"/>
    <property type="project" value="UniProtKB-EC"/>
</dbReference>
<keyword evidence="2 12" id="KW-0235">DNA replication</keyword>
<feature type="domain" description="Helicase C-terminal" evidence="14">
    <location>
        <begin position="527"/>
        <end position="708"/>
    </location>
</feature>
<dbReference type="AlphaFoldDB" id="A0A1B1YD50"/>
<reference evidence="15 16" key="1">
    <citation type="submission" date="2016-02" db="EMBL/GenBank/DDBJ databases">
        <title>Comparison of Clostridium stercorarium subspecies using comparative genomics and transcriptomics.</title>
        <authorList>
            <person name="Schellenberg J."/>
            <person name="Thallinger G."/>
            <person name="Levin D.B."/>
            <person name="Zhang X."/>
            <person name="Alvare G."/>
            <person name="Fristensky B."/>
            <person name="Sparling R."/>
        </authorList>
    </citation>
    <scope>NUCLEOTIDE SEQUENCE [LARGE SCALE GENOMIC DNA]</scope>
    <source>
        <strain evidence="15 16">DSM 2910</strain>
    </source>
</reference>
<keyword evidence="9 12" id="KW-0238">DNA-binding</keyword>
<dbReference type="NCBIfam" id="NF004066">
    <property type="entry name" value="PRK05580.1-3"/>
    <property type="match status" value="1"/>
</dbReference>
<dbReference type="Pfam" id="PF00271">
    <property type="entry name" value="Helicase_C"/>
    <property type="match status" value="1"/>
</dbReference>
<dbReference type="GO" id="GO:0003677">
    <property type="term" value="F:DNA binding"/>
    <property type="evidence" value="ECO:0007669"/>
    <property type="project" value="UniProtKB-UniRule"/>
</dbReference>
<dbReference type="InterPro" id="IPR042115">
    <property type="entry name" value="PriA_3primeBD_sf"/>
</dbReference>
<dbReference type="GO" id="GO:0006270">
    <property type="term" value="P:DNA replication initiation"/>
    <property type="evidence" value="ECO:0007669"/>
    <property type="project" value="TreeGrafter"/>
</dbReference>
<protein>
    <recommendedName>
        <fullName evidence="12">Replication restart protein PriA</fullName>
    </recommendedName>
    <alternativeName>
        <fullName evidence="12">ATP-dependent DNA helicase PriA</fullName>
        <ecNumber evidence="12">5.6.2.4</ecNumber>
    </alternativeName>
    <alternativeName>
        <fullName evidence="12">DNA 3'-5' helicase PriA</fullName>
    </alternativeName>
</protein>
<feature type="binding site" evidence="12">
    <location>
        <position position="554"/>
    </location>
    <ligand>
        <name>Zn(2+)</name>
        <dbReference type="ChEBI" id="CHEBI:29105"/>
        <label>1</label>
    </ligand>
</feature>
<keyword evidence="10 12" id="KW-0413">Isomerase</keyword>
<dbReference type="PANTHER" id="PTHR30580">
    <property type="entry name" value="PRIMOSOMAL PROTEIN N"/>
    <property type="match status" value="1"/>
</dbReference>
<evidence type="ECO:0000256" key="10">
    <source>
        <dbReference type="ARBA" id="ARBA00023235"/>
    </source>
</evidence>
<dbReference type="Pfam" id="PF00270">
    <property type="entry name" value="DEAD"/>
    <property type="match status" value="1"/>
</dbReference>
<dbReference type="InterPro" id="IPR014001">
    <property type="entry name" value="Helicase_ATP-bd"/>
</dbReference>
<dbReference type="InterPro" id="IPR041236">
    <property type="entry name" value="PriA_C"/>
</dbReference>
<evidence type="ECO:0000256" key="7">
    <source>
        <dbReference type="ARBA" id="ARBA00022833"/>
    </source>
</evidence>
<evidence type="ECO:0000259" key="13">
    <source>
        <dbReference type="PROSITE" id="PS51192"/>
    </source>
</evidence>
<keyword evidence="1 12" id="KW-0639">Primosome</keyword>
<sequence length="810" mass="92346">MYVSVVIQNSTREFDKFYDYIVPDNMKDCIRPGVRVIVPFGKGNRLCEAFVMAVKETSEFSGLKEISQIIDETPVLSDELIELSKYMRKRYVCTYDMAIRCMLPTGLGLLFREDVILMSADRVDLDRDEQEIIKVLSDNNGKISVEDLTQIVNRPVRKILNQLIEKNVVRIKSHVQMKARAKTEKNACPAMDEEEFWELVENNNVKNLNYIRIMEILYEEGSISVAELNALGFSQNTLNNMKKKGYIAFYDAEVERNPFEYDDAPETLPLPPTPSQKKALDIIYEAMETGGFQEILLHGVTGSGKTEVYMQAIAKTIEKGKNAILLVPEIGLTPQTVRRFKGRFGNQIALLHSRLSIGERFDQWRRIKNGEARVVIGARSAVFAPLDNIGIIVIDEEHETSYKSDRTPKYDARGIATFRCRYNNALLIYGSATPSIENYYRARTGKIKLVEMNERTNNLPLPEIITVDMRKEPDMGSKNGISTVLTRELIKNKEAGEQSIIFINRRGYSNFVQCRNCGYIVLCPYCSVSLTYHQAEKKLVCHYCSFVTAKPSVCPECKSNNIDLHGIGTQKVEEQIPQIRSDISVIRMDMDTTTGKRGHEKILDTFRNNKIDVLVGTQMIAKGHDFPDVTLVGILSADSLLGSGDYKATERTFQLITQAAGRAGRAGRHGRVVLQTYNPDNFSIQAAIKQDYKEFYRQEIALRKMLKLPPFYQLGLVQVSSKKSEAAMEIIKKIHSDIINNMNLNEGMFVSDPAPSPLAKLRNQYRWRIVLKHPRIKNMTNILEWIYDKYNNSRKKEWTVSVDINPYSMI</sequence>
<comment type="cofactor">
    <cofactor evidence="12">
        <name>Zn(2+)</name>
        <dbReference type="ChEBI" id="CHEBI:29105"/>
    </cofactor>
    <text evidence="12">Binds 2 zinc ions per subunit.</text>
</comment>
<dbReference type="Pfam" id="PF18074">
    <property type="entry name" value="PriA_C"/>
    <property type="match status" value="1"/>
</dbReference>